<name>A0ABX5XGZ1_9BACT</name>
<organism evidence="1 2">
    <name type="scientific">Stieleria magnilauensis</name>
    <dbReference type="NCBI Taxonomy" id="2527963"/>
    <lineage>
        <taxon>Bacteria</taxon>
        <taxon>Pseudomonadati</taxon>
        <taxon>Planctomycetota</taxon>
        <taxon>Planctomycetia</taxon>
        <taxon>Pirellulales</taxon>
        <taxon>Pirellulaceae</taxon>
        <taxon>Stieleria</taxon>
    </lineage>
</organism>
<reference evidence="1 2" key="1">
    <citation type="submission" date="2019-02" db="EMBL/GenBank/DDBJ databases">
        <title>Deep-cultivation of Planctomycetes and their phenomic and genomic characterization uncovers novel biology.</title>
        <authorList>
            <person name="Wiegand S."/>
            <person name="Jogler M."/>
            <person name="Boedeker C."/>
            <person name="Pinto D."/>
            <person name="Vollmers J."/>
            <person name="Rivas-Marin E."/>
            <person name="Kohn T."/>
            <person name="Peeters S.H."/>
            <person name="Heuer A."/>
            <person name="Rast P."/>
            <person name="Oberbeckmann S."/>
            <person name="Bunk B."/>
            <person name="Jeske O."/>
            <person name="Meyerdierks A."/>
            <person name="Storesund J.E."/>
            <person name="Kallscheuer N."/>
            <person name="Luecker S."/>
            <person name="Lage O.M."/>
            <person name="Pohl T."/>
            <person name="Merkel B.J."/>
            <person name="Hornburger P."/>
            <person name="Mueller R.-W."/>
            <person name="Bruemmer F."/>
            <person name="Labrenz M."/>
            <person name="Spormann A.M."/>
            <person name="Op den Camp H."/>
            <person name="Overmann J."/>
            <person name="Amann R."/>
            <person name="Jetten M.S.M."/>
            <person name="Mascher T."/>
            <person name="Medema M.H."/>
            <person name="Devos D.P."/>
            <person name="Kaster A.-K."/>
            <person name="Ovreas L."/>
            <person name="Rohde M."/>
            <person name="Galperin M.Y."/>
            <person name="Jogler C."/>
        </authorList>
    </citation>
    <scope>NUCLEOTIDE SEQUENCE [LARGE SCALE GENOMIC DNA]</scope>
    <source>
        <strain evidence="1 2">TBK1r</strain>
    </source>
</reference>
<sequence length="79" mass="8854">MEKRTLTIELPEPFWNVLDRLAAADYEQANVTGLTQHLLIDIVQQIQRLGDDDLDDITLDFAPEMIAAARAALGSDEEE</sequence>
<dbReference type="Proteomes" id="UP000318081">
    <property type="component" value="Chromosome"/>
</dbReference>
<evidence type="ECO:0008006" key="3">
    <source>
        <dbReference type="Google" id="ProtNLM"/>
    </source>
</evidence>
<dbReference type="EMBL" id="CP036432">
    <property type="protein sequence ID" value="QDV81263.1"/>
    <property type="molecule type" value="Genomic_DNA"/>
</dbReference>
<protein>
    <recommendedName>
        <fullName evidence="3">Ribbon-helix-helix domain-containing protein</fullName>
    </recommendedName>
</protein>
<evidence type="ECO:0000313" key="1">
    <source>
        <dbReference type="EMBL" id="QDV81263.1"/>
    </source>
</evidence>
<keyword evidence="2" id="KW-1185">Reference proteome</keyword>
<proteinExistence type="predicted"/>
<evidence type="ECO:0000313" key="2">
    <source>
        <dbReference type="Proteomes" id="UP000318081"/>
    </source>
</evidence>
<gene>
    <name evidence="1" type="ORF">TBK1r_01780</name>
</gene>
<accession>A0ABX5XGZ1</accession>